<feature type="transmembrane region" description="Helical" evidence="1">
    <location>
        <begin position="60"/>
        <end position="79"/>
    </location>
</feature>
<keyword evidence="1" id="KW-1133">Transmembrane helix</keyword>
<dbReference type="KEGG" id="cdrk:B9W14_23260"/>
<feature type="domain" description="DUF4179" evidence="2">
    <location>
        <begin position="51"/>
        <end position="140"/>
    </location>
</feature>
<protein>
    <recommendedName>
        <fullName evidence="6">DUF4179 domain-containing protein</fullName>
    </recommendedName>
</protein>
<dbReference type="Gene3D" id="2.60.40.1630">
    <property type="entry name" value="bacillus anthracis domain"/>
    <property type="match status" value="1"/>
</dbReference>
<reference evidence="5" key="1">
    <citation type="submission" date="2017-04" db="EMBL/GenBank/DDBJ databases">
        <authorList>
            <person name="Song Y."/>
            <person name="Cho B.-K."/>
        </authorList>
    </citation>
    <scope>NUCLEOTIDE SEQUENCE [LARGE SCALE GENOMIC DNA]</scope>
    <source>
        <strain evidence="5">SL1</strain>
    </source>
</reference>
<feature type="domain" description="DUF5643" evidence="3">
    <location>
        <begin position="244"/>
        <end position="371"/>
    </location>
</feature>
<dbReference type="InterPro" id="IPR040680">
    <property type="entry name" value="DUF5643"/>
</dbReference>
<proteinExistence type="predicted"/>
<keyword evidence="1" id="KW-0472">Membrane</keyword>
<keyword evidence="1" id="KW-0812">Transmembrane</keyword>
<gene>
    <name evidence="4" type="ORF">B9W14_23260</name>
</gene>
<dbReference type="EMBL" id="CP020953">
    <property type="protein sequence ID" value="AWI07269.1"/>
    <property type="molecule type" value="Genomic_DNA"/>
</dbReference>
<evidence type="ECO:0008006" key="6">
    <source>
        <dbReference type="Google" id="ProtNLM"/>
    </source>
</evidence>
<evidence type="ECO:0000313" key="4">
    <source>
        <dbReference type="EMBL" id="AWI07269.1"/>
    </source>
</evidence>
<dbReference type="AlphaFoldDB" id="A0A2U8DX85"/>
<dbReference type="RefSeq" id="WP_032079489.1">
    <property type="nucleotide sequence ID" value="NZ_CP020953.1"/>
</dbReference>
<dbReference type="Proteomes" id="UP000244910">
    <property type="component" value="Chromosome"/>
</dbReference>
<evidence type="ECO:0000256" key="1">
    <source>
        <dbReference type="SAM" id="Phobius"/>
    </source>
</evidence>
<organism evidence="4 5">
    <name type="scientific">Clostridium drakei</name>
    <dbReference type="NCBI Taxonomy" id="332101"/>
    <lineage>
        <taxon>Bacteria</taxon>
        <taxon>Bacillati</taxon>
        <taxon>Bacillota</taxon>
        <taxon>Clostridia</taxon>
        <taxon>Eubacteriales</taxon>
        <taxon>Clostridiaceae</taxon>
        <taxon>Clostridium</taxon>
    </lineage>
</organism>
<evidence type="ECO:0000313" key="5">
    <source>
        <dbReference type="Proteomes" id="UP000244910"/>
    </source>
</evidence>
<name>A0A2U8DX85_9CLOT</name>
<sequence>MNRDIFDEKDMLKLFNYINTDEEQDDVSLKMDDLRKKKLRKNLLTQVKGENKIKKFKYKVAAAVIIAIISIGAAVPAIAKNIPALNSIVQILNGRGSDHGQYEKYSELVDKSVTDKGITLTINEVLCDDSTLMIGYTMKSKGNIKDLVKTGKELIEIQGKDSSFVPFSLIEFAKIDGKQADSGSGSGGKFLDDHTYINSETMNISNKNLPTNFNVDINVKKIYSLQGNWSFKFSVSKDEIIKNTKVFKPNTKVKFQDAIINVQKVSFSPINTSIIFEGKYNKEEYKDDNKRKEVFKQDIMMGNMLYDQWFVLDDKGDEIVTKGSSSNAVENSSSADFRYDLKFVSLKSIPKYLTVIPYRINYPKPGEEKNIPPVYKNIDGTYPIELPQGKMGKLIVKEIKTDKDKTIVRYTAEGQAPFLQAKLLYIMDEKDECVKVKGNIFEIKKDENNPNDYIMEFEPLSKNIKYKIGTNTNDDMEIRNDLKFKIELNK</sequence>
<dbReference type="Pfam" id="PF13786">
    <property type="entry name" value="DUF4179"/>
    <property type="match status" value="1"/>
</dbReference>
<evidence type="ECO:0000259" key="3">
    <source>
        <dbReference type="Pfam" id="PF18705"/>
    </source>
</evidence>
<dbReference type="InterPro" id="IPR025436">
    <property type="entry name" value="DUF4179"/>
</dbReference>
<evidence type="ECO:0000259" key="2">
    <source>
        <dbReference type="Pfam" id="PF13786"/>
    </source>
</evidence>
<keyword evidence="5" id="KW-1185">Reference proteome</keyword>
<dbReference type="Pfam" id="PF18705">
    <property type="entry name" value="DUF5643"/>
    <property type="match status" value="1"/>
</dbReference>
<accession>A0A2U8DX85</accession>
<dbReference type="OrthoDB" id="1748051at2"/>